<dbReference type="GO" id="GO:0005975">
    <property type="term" value="P:carbohydrate metabolic process"/>
    <property type="evidence" value="ECO:0007669"/>
    <property type="project" value="InterPro"/>
</dbReference>
<keyword evidence="4" id="KW-0326">Glycosidase</keyword>
<feature type="signal peptide" evidence="5">
    <location>
        <begin position="1"/>
        <end position="19"/>
    </location>
</feature>
<dbReference type="InterPro" id="IPR001362">
    <property type="entry name" value="Glyco_hydro_32"/>
</dbReference>
<dbReference type="GO" id="GO:0004564">
    <property type="term" value="F:beta-fructofuranosidase activity"/>
    <property type="evidence" value="ECO:0007669"/>
    <property type="project" value="UniProtKB-EC"/>
</dbReference>
<dbReference type="Gene3D" id="2.115.10.20">
    <property type="entry name" value="Glycosyl hydrolase domain, family 43"/>
    <property type="match status" value="1"/>
</dbReference>
<name>A0A4Q2KA50_9FIRM</name>
<protein>
    <recommendedName>
        <fullName evidence="2">beta-fructofuranosidase</fullName>
        <ecNumber evidence="2">3.2.1.26</ecNumber>
    </recommendedName>
</protein>
<feature type="chain" id="PRO_5038555019" description="beta-fructofuranosidase" evidence="5">
    <location>
        <begin position="20"/>
        <end position="497"/>
    </location>
</feature>
<comment type="caution">
    <text evidence="7">The sequence shown here is derived from an EMBL/GenBank/DDBJ whole genome shotgun (WGS) entry which is preliminary data.</text>
</comment>
<dbReference type="EC" id="3.2.1.26" evidence="2"/>
<dbReference type="SUPFAM" id="SSF75005">
    <property type="entry name" value="Arabinanase/levansucrase/invertase"/>
    <property type="match status" value="1"/>
</dbReference>
<evidence type="ECO:0000313" key="7">
    <source>
        <dbReference type="EMBL" id="RXZ61508.1"/>
    </source>
</evidence>
<keyword evidence="5" id="KW-0732">Signal</keyword>
<dbReference type="SMART" id="SM00640">
    <property type="entry name" value="Glyco_32"/>
    <property type="match status" value="1"/>
</dbReference>
<evidence type="ECO:0000256" key="1">
    <source>
        <dbReference type="ARBA" id="ARBA00009902"/>
    </source>
</evidence>
<dbReference type="PROSITE" id="PS51257">
    <property type="entry name" value="PROKAR_LIPOPROTEIN"/>
    <property type="match status" value="1"/>
</dbReference>
<accession>A0A4Q2KA50</accession>
<proteinExistence type="inferred from homology"/>
<evidence type="ECO:0000313" key="8">
    <source>
        <dbReference type="Proteomes" id="UP000291269"/>
    </source>
</evidence>
<dbReference type="EMBL" id="SDOZ01000002">
    <property type="protein sequence ID" value="RXZ61508.1"/>
    <property type="molecule type" value="Genomic_DNA"/>
</dbReference>
<dbReference type="RefSeq" id="WP_129224269.1">
    <property type="nucleotide sequence ID" value="NZ_SDOZ01000002.1"/>
</dbReference>
<dbReference type="PANTHER" id="PTHR43101:SF1">
    <property type="entry name" value="BETA-FRUCTOSIDASE"/>
    <property type="match status" value="1"/>
</dbReference>
<evidence type="ECO:0000256" key="3">
    <source>
        <dbReference type="ARBA" id="ARBA00022801"/>
    </source>
</evidence>
<organism evidence="7 8">
    <name type="scientific">Candidatus Borkfalkia ceftriaxoniphila</name>
    <dbReference type="NCBI Taxonomy" id="2508949"/>
    <lineage>
        <taxon>Bacteria</taxon>
        <taxon>Bacillati</taxon>
        <taxon>Bacillota</taxon>
        <taxon>Clostridia</taxon>
        <taxon>Christensenellales</taxon>
        <taxon>Christensenellaceae</taxon>
        <taxon>Candidatus Borkfalkia</taxon>
    </lineage>
</organism>
<evidence type="ECO:0000259" key="6">
    <source>
        <dbReference type="Pfam" id="PF00251"/>
    </source>
</evidence>
<keyword evidence="8" id="KW-1185">Reference proteome</keyword>
<dbReference type="AlphaFoldDB" id="A0A4Q2KA50"/>
<evidence type="ECO:0000256" key="2">
    <source>
        <dbReference type="ARBA" id="ARBA00012758"/>
    </source>
</evidence>
<dbReference type="Pfam" id="PF00251">
    <property type="entry name" value="Glyco_hydro_32N"/>
    <property type="match status" value="1"/>
</dbReference>
<gene>
    <name evidence="7" type="ORF">ESZ91_03700</name>
</gene>
<evidence type="ECO:0000256" key="4">
    <source>
        <dbReference type="ARBA" id="ARBA00023295"/>
    </source>
</evidence>
<comment type="similarity">
    <text evidence="1">Belongs to the glycosyl hydrolase 32 family.</text>
</comment>
<keyword evidence="3" id="KW-0378">Hydrolase</keyword>
<dbReference type="InterPro" id="IPR051214">
    <property type="entry name" value="GH32_Enzymes"/>
</dbReference>
<sequence>MKKIVSLIMCVLLMTALCACTGGEETKEQLVPDVSDLSGLDEYGQEKNTDYRYFWKPPQANGYVGDPMPYYENGVYSIFYLQDEGGSLRHSVFRVDTKDFIDYEYKGEALRSGNLYDQDYWIGTGSVVKAEKDYYFFYTGHNPNMEQQGEPWEKVMVAKSVGSLDNFVKIKDFEIAPPSEYSQRDFRDPQAYYDEKTRSFDVTVETNAGGVPKIIKYTVSLDLKQITLNGVVFEDPVNGFWNLECADITHQNGKYFMTYSAQPEDTVWYTVSDEKFSGYGAPKRLEGKHFYAPKIVEGDAGTFLVGWVYRRDALSDNSKLYWGGHLLAHKMVFNADDTITLTAPDGLQRYFGYENDLDRAEIDVSVGNRYAADSYESYLLKGEFRYTGAKPFGILLGYGDDAAAYRYVGYDPAAKTLGYRLPGKTVNECEYRMDLEENTEYSFTYIQEGSVGALYIDGAGALSFRTYGTSNKKVAFFSEGAQFRVGGLSQWIRSKKA</sequence>
<dbReference type="PANTHER" id="PTHR43101">
    <property type="entry name" value="BETA-FRUCTOSIDASE"/>
    <property type="match status" value="1"/>
</dbReference>
<dbReference type="InterPro" id="IPR023296">
    <property type="entry name" value="Glyco_hydro_beta-prop_sf"/>
</dbReference>
<dbReference type="InterPro" id="IPR013148">
    <property type="entry name" value="Glyco_hydro_32_N"/>
</dbReference>
<dbReference type="Proteomes" id="UP000291269">
    <property type="component" value="Unassembled WGS sequence"/>
</dbReference>
<feature type="domain" description="Glycosyl hydrolase family 32 N-terminal" evidence="6">
    <location>
        <begin position="61"/>
        <end position="324"/>
    </location>
</feature>
<reference evidence="7 8" key="1">
    <citation type="journal article" date="2019" name="Gut">
        <title>Antibiotics-induced monodominance of a novel gut bacterial order.</title>
        <authorList>
            <person name="Hildebrand F."/>
            <person name="Moitinho-Silva L."/>
            <person name="Blasche S."/>
            <person name="Jahn M.T."/>
            <person name="Gossmann T.I."/>
            <person name="Heuerta-Cepas J."/>
            <person name="Hercog R."/>
            <person name="Luetge M."/>
            <person name="Bahram M."/>
            <person name="Pryszlak A."/>
            <person name="Alves R.J."/>
            <person name="Waszak S.M."/>
            <person name="Zhu A."/>
            <person name="Ye L."/>
            <person name="Costea P.I."/>
            <person name="Aalvink S."/>
            <person name="Belzer C."/>
            <person name="Forslund S.K."/>
            <person name="Sunagawa S."/>
            <person name="Hentschel U."/>
            <person name="Merten C."/>
            <person name="Patil K.R."/>
            <person name="Benes V."/>
            <person name="Bork P."/>
        </authorList>
    </citation>
    <scope>NUCLEOTIDE SEQUENCE [LARGE SCALE GENOMIC DNA]</scope>
    <source>
        <strain evidence="7 8">HDS1380</strain>
    </source>
</reference>
<evidence type="ECO:0000256" key="5">
    <source>
        <dbReference type="SAM" id="SignalP"/>
    </source>
</evidence>
<dbReference type="OrthoDB" id="9759709at2"/>